<organism evidence="9 10">
    <name type="scientific">Xylocopilactobacillus apicola</name>
    <dbReference type="NCBI Taxonomy" id="2932184"/>
    <lineage>
        <taxon>Bacteria</taxon>
        <taxon>Bacillati</taxon>
        <taxon>Bacillota</taxon>
        <taxon>Bacilli</taxon>
        <taxon>Lactobacillales</taxon>
        <taxon>Lactobacillaceae</taxon>
        <taxon>Xylocopilactobacillus</taxon>
    </lineage>
</organism>
<dbReference type="SMART" id="SM00855">
    <property type="entry name" value="PGAM"/>
    <property type="match status" value="1"/>
</dbReference>
<dbReference type="EMBL" id="AP026802">
    <property type="protein sequence ID" value="BDR59002.1"/>
    <property type="molecule type" value="Genomic_DNA"/>
</dbReference>
<dbReference type="Gene3D" id="3.40.50.1240">
    <property type="entry name" value="Phosphoglycerate mutase-like"/>
    <property type="match status" value="1"/>
</dbReference>
<proteinExistence type="inferred from homology"/>
<dbReference type="Proteomes" id="UP001321861">
    <property type="component" value="Chromosome"/>
</dbReference>
<dbReference type="PIRSF" id="PIRSF000709">
    <property type="entry name" value="6PFK_2-Ptase"/>
    <property type="match status" value="1"/>
</dbReference>
<dbReference type="KEGG" id="xap:XA3_14430"/>
<evidence type="ECO:0000313" key="10">
    <source>
        <dbReference type="Proteomes" id="UP001321861"/>
    </source>
</evidence>
<evidence type="ECO:0000256" key="2">
    <source>
        <dbReference type="ARBA" id="ARBA00023152"/>
    </source>
</evidence>
<comment type="pathway">
    <text evidence="4 8">Carbohydrate degradation; glycolysis; pyruvate from D-glyceraldehyde 3-phosphate: step 3/5.</text>
</comment>
<dbReference type="PROSITE" id="PS00175">
    <property type="entry name" value="PG_MUTASE"/>
    <property type="match status" value="1"/>
</dbReference>
<feature type="binding site" evidence="4 6">
    <location>
        <begin position="87"/>
        <end position="90"/>
    </location>
    <ligand>
        <name>substrate</name>
    </ligand>
</feature>
<dbReference type="HAMAP" id="MF_01039">
    <property type="entry name" value="PGAM_GpmA"/>
    <property type="match status" value="1"/>
</dbReference>
<dbReference type="PANTHER" id="PTHR11931">
    <property type="entry name" value="PHOSPHOGLYCERATE MUTASE"/>
    <property type="match status" value="1"/>
</dbReference>
<dbReference type="Pfam" id="PF00300">
    <property type="entry name" value="His_Phos_1"/>
    <property type="match status" value="1"/>
</dbReference>
<protein>
    <recommendedName>
        <fullName evidence="4 8">2,3-bisphosphoglycerate-dependent phosphoglycerate mutase</fullName>
        <shortName evidence="4">BPG-dependent PGAM</shortName>
        <shortName evidence="4">PGAM</shortName>
        <shortName evidence="4">Phosphoglyceromutase</shortName>
        <shortName evidence="4">dPGM</shortName>
        <ecNumber evidence="4 8">5.4.2.11</ecNumber>
    </recommendedName>
</protein>
<keyword evidence="3 4" id="KW-0413">Isomerase</keyword>
<comment type="similarity">
    <text evidence="1 4">Belongs to the phosphoglycerate mutase family. BPG-dependent PGAM subfamily.</text>
</comment>
<dbReference type="InterPro" id="IPR005952">
    <property type="entry name" value="Phosphogly_mut1"/>
</dbReference>
<keyword evidence="2 4" id="KW-0324">Glycolysis</keyword>
<evidence type="ECO:0000256" key="1">
    <source>
        <dbReference type="ARBA" id="ARBA00006717"/>
    </source>
</evidence>
<dbReference type="NCBIfam" id="TIGR01258">
    <property type="entry name" value="pgm_1"/>
    <property type="match status" value="1"/>
</dbReference>
<dbReference type="RefSeq" id="WP_317634817.1">
    <property type="nucleotide sequence ID" value="NZ_AP026802.1"/>
</dbReference>
<comment type="caution">
    <text evidence="4">Lacks conserved residue(s) required for the propagation of feature annotation.</text>
</comment>
<dbReference type="GO" id="GO:0004619">
    <property type="term" value="F:phosphoglycerate mutase activity"/>
    <property type="evidence" value="ECO:0007669"/>
    <property type="project" value="UniProtKB-UniRule"/>
</dbReference>
<dbReference type="AlphaFoldDB" id="A0AAU9CYA1"/>
<evidence type="ECO:0000256" key="6">
    <source>
        <dbReference type="PIRSR" id="PIRSR613078-2"/>
    </source>
</evidence>
<dbReference type="EC" id="5.4.2.11" evidence="4 8"/>
<name>A0AAU9CYA1_9LACO</name>
<dbReference type="CDD" id="cd07067">
    <property type="entry name" value="HP_PGM_like"/>
    <property type="match status" value="1"/>
</dbReference>
<dbReference type="InterPro" id="IPR013078">
    <property type="entry name" value="His_Pase_superF_clade-1"/>
</dbReference>
<feature type="active site" description="Proton donor/acceptor" evidence="4 5">
    <location>
        <position position="87"/>
    </location>
</feature>
<feature type="binding site" evidence="4 6">
    <location>
        <position position="60"/>
    </location>
    <ligand>
        <name>substrate</name>
    </ligand>
</feature>
<evidence type="ECO:0000256" key="5">
    <source>
        <dbReference type="PIRSR" id="PIRSR613078-1"/>
    </source>
</evidence>
<dbReference type="GO" id="GO:0006094">
    <property type="term" value="P:gluconeogenesis"/>
    <property type="evidence" value="ECO:0007669"/>
    <property type="project" value="UniProtKB-UniRule"/>
</dbReference>
<evidence type="ECO:0000256" key="3">
    <source>
        <dbReference type="ARBA" id="ARBA00023235"/>
    </source>
</evidence>
<evidence type="ECO:0000313" key="9">
    <source>
        <dbReference type="EMBL" id="BDR59002.1"/>
    </source>
</evidence>
<evidence type="ECO:0000256" key="7">
    <source>
        <dbReference type="PIRSR" id="PIRSR613078-3"/>
    </source>
</evidence>
<keyword evidence="10" id="KW-1185">Reference proteome</keyword>
<feature type="binding site" evidence="4 6">
    <location>
        <position position="98"/>
    </location>
    <ligand>
        <name>substrate</name>
    </ligand>
</feature>
<evidence type="ECO:0000256" key="8">
    <source>
        <dbReference type="RuleBase" id="RU004512"/>
    </source>
</evidence>
<dbReference type="InterPro" id="IPR029033">
    <property type="entry name" value="His_PPase_superfam"/>
</dbReference>
<keyword evidence="4" id="KW-0312">Gluconeogenesis</keyword>
<feature type="binding site" evidence="4 6">
    <location>
        <begin position="21"/>
        <end position="22"/>
    </location>
    <ligand>
        <name>substrate</name>
    </ligand>
</feature>
<feature type="binding site" evidence="4 6">
    <location>
        <begin position="8"/>
        <end position="15"/>
    </location>
    <ligand>
        <name>substrate</name>
    </ligand>
</feature>
<gene>
    <name evidence="9" type="primary">gpmA1</name>
    <name evidence="4" type="synonym">gpmA</name>
    <name evidence="9" type="ORF">XA3_14430</name>
</gene>
<evidence type="ECO:0000256" key="4">
    <source>
        <dbReference type="HAMAP-Rule" id="MF_01039"/>
    </source>
</evidence>
<feature type="site" description="Transition state stabilizer" evidence="4 7">
    <location>
        <position position="177"/>
    </location>
</feature>
<feature type="binding site" evidence="4 6">
    <location>
        <begin position="114"/>
        <end position="115"/>
    </location>
    <ligand>
        <name>substrate</name>
    </ligand>
</feature>
<sequence length="223" mass="25051">MSKLILIRHGESTSNRDNIFTGWNDVLLTEKGIAQAISAGQKIKNSQIQFSEIHTSVLARAIQTANIIADTIDQSYLPLYKSWRLNERHYGALKGINKDRAREIYGANQVALWRRNFAATPPLLTNPDFDRRYQNVPKDSLPLGESLATSLTRVLVYYEDIIAPKLRTNQDLLLVAHGSTIRVLIKNFDQISGSELDGVKVANGSPIVYEFDHALNVTKKFSL</sequence>
<accession>A0AAU9CYA1</accession>
<dbReference type="SUPFAM" id="SSF53254">
    <property type="entry name" value="Phosphoglycerate mutase-like"/>
    <property type="match status" value="1"/>
</dbReference>
<comment type="catalytic activity">
    <reaction evidence="4 8">
        <text>(2R)-2-phosphoglycerate = (2R)-3-phosphoglycerate</text>
        <dbReference type="Rhea" id="RHEA:15901"/>
        <dbReference type="ChEBI" id="CHEBI:58272"/>
        <dbReference type="ChEBI" id="CHEBI:58289"/>
        <dbReference type="EC" id="5.4.2.11"/>
    </reaction>
</comment>
<comment type="function">
    <text evidence="4 8">Catalyzes the interconversion of 2-phosphoglycerate and 3-phosphoglycerate.</text>
</comment>
<reference evidence="9 10" key="1">
    <citation type="journal article" date="2023" name="Microbiol. Spectr.">
        <title>Symbiosis of Carpenter Bees with Uncharacterized Lactic Acid Bacteria Showing NAD Auxotrophy.</title>
        <authorList>
            <person name="Kawasaki S."/>
            <person name="Ozawa K."/>
            <person name="Mori T."/>
            <person name="Yamamoto A."/>
            <person name="Ito M."/>
            <person name="Ohkuma M."/>
            <person name="Sakamoto M."/>
            <person name="Matsutani M."/>
        </authorList>
    </citation>
    <scope>NUCLEOTIDE SEQUENCE [LARGE SCALE GENOMIC DNA]</scope>
    <source>
        <strain evidence="9 10">XA3</strain>
    </source>
</reference>
<dbReference type="GO" id="GO:0006096">
    <property type="term" value="P:glycolytic process"/>
    <property type="evidence" value="ECO:0007669"/>
    <property type="project" value="UniProtKB-UniRule"/>
</dbReference>
<dbReference type="InterPro" id="IPR001345">
    <property type="entry name" value="PG/BPGM_mutase_AS"/>
</dbReference>
<feature type="active site" description="Tele-phosphohistidine intermediate" evidence="4 5">
    <location>
        <position position="9"/>
    </location>
</feature>